<reference evidence="3 4" key="1">
    <citation type="journal article" date="2012" name="New Phytol.">
        <title>Insight into trade-off between wood decay and parasitism from the genome of a fungal forest pathogen.</title>
        <authorList>
            <person name="Olson A."/>
            <person name="Aerts A."/>
            <person name="Asiegbu F."/>
            <person name="Belbahri L."/>
            <person name="Bouzid O."/>
            <person name="Broberg A."/>
            <person name="Canback B."/>
            <person name="Coutinho P.M."/>
            <person name="Cullen D."/>
            <person name="Dalman K."/>
            <person name="Deflorio G."/>
            <person name="van Diepen L.T."/>
            <person name="Dunand C."/>
            <person name="Duplessis S."/>
            <person name="Durling M."/>
            <person name="Gonthier P."/>
            <person name="Grimwood J."/>
            <person name="Fossdal C.G."/>
            <person name="Hansson D."/>
            <person name="Henrissat B."/>
            <person name="Hietala A."/>
            <person name="Himmelstrand K."/>
            <person name="Hoffmeister D."/>
            <person name="Hogberg N."/>
            <person name="James T.Y."/>
            <person name="Karlsson M."/>
            <person name="Kohler A."/>
            <person name="Kues U."/>
            <person name="Lee Y.H."/>
            <person name="Lin Y.C."/>
            <person name="Lind M."/>
            <person name="Lindquist E."/>
            <person name="Lombard V."/>
            <person name="Lucas S."/>
            <person name="Lunden K."/>
            <person name="Morin E."/>
            <person name="Murat C."/>
            <person name="Park J."/>
            <person name="Raffaello T."/>
            <person name="Rouze P."/>
            <person name="Salamov A."/>
            <person name="Schmutz J."/>
            <person name="Solheim H."/>
            <person name="Stahlberg J."/>
            <person name="Velez H."/>
            <person name="de Vries R.P."/>
            <person name="Wiebenga A."/>
            <person name="Woodward S."/>
            <person name="Yakovlev I."/>
            <person name="Garbelotto M."/>
            <person name="Martin F."/>
            <person name="Grigoriev I.V."/>
            <person name="Stenlid J."/>
        </authorList>
    </citation>
    <scope>NUCLEOTIDE SEQUENCE [LARGE SCALE GENOMIC DNA]</scope>
    <source>
        <strain evidence="3 4">TC 32-1</strain>
    </source>
</reference>
<keyword evidence="4" id="KW-1185">Reference proteome</keyword>
<dbReference type="InParanoid" id="W4JMP9"/>
<dbReference type="KEGG" id="hir:HETIRDRAFT_164958"/>
<feature type="transmembrane region" description="Helical" evidence="2">
    <location>
        <begin position="185"/>
        <end position="211"/>
    </location>
</feature>
<feature type="transmembrane region" description="Helical" evidence="2">
    <location>
        <begin position="152"/>
        <end position="173"/>
    </location>
</feature>
<evidence type="ECO:0000256" key="2">
    <source>
        <dbReference type="SAM" id="Phobius"/>
    </source>
</evidence>
<dbReference type="PANTHER" id="PTHR28013:SF4">
    <property type="entry name" value="MARVEL DOMAIN-CONTAINING PROTEIN"/>
    <property type="match status" value="1"/>
</dbReference>
<dbReference type="Pfam" id="PF06687">
    <property type="entry name" value="SUR7"/>
    <property type="match status" value="1"/>
</dbReference>
<name>W4JMP9_HETIT</name>
<keyword evidence="2" id="KW-0472">Membrane</keyword>
<evidence type="ECO:0000313" key="4">
    <source>
        <dbReference type="Proteomes" id="UP000030671"/>
    </source>
</evidence>
<dbReference type="InterPro" id="IPR009571">
    <property type="entry name" value="SUR7/Rim9-like_fungi"/>
</dbReference>
<dbReference type="GeneID" id="20667952"/>
<dbReference type="GO" id="GO:0035838">
    <property type="term" value="C:growing cell tip"/>
    <property type="evidence" value="ECO:0007669"/>
    <property type="project" value="TreeGrafter"/>
</dbReference>
<evidence type="ECO:0000256" key="1">
    <source>
        <dbReference type="SAM" id="MobiDB-lite"/>
    </source>
</evidence>
<protein>
    <recommendedName>
        <fullName evidence="5">Pali-domain-containing protein</fullName>
    </recommendedName>
</protein>
<dbReference type="EMBL" id="KI925467">
    <property type="protein sequence ID" value="ETW74822.1"/>
    <property type="molecule type" value="Genomic_DNA"/>
</dbReference>
<dbReference type="OrthoDB" id="3881at2759"/>
<dbReference type="HOGENOM" id="CLU_076420_1_0_1"/>
<proteinExistence type="predicted"/>
<dbReference type="RefSeq" id="XP_009553297.1">
    <property type="nucleotide sequence ID" value="XM_009555002.1"/>
</dbReference>
<evidence type="ECO:0000313" key="3">
    <source>
        <dbReference type="EMBL" id="ETW74822.1"/>
    </source>
</evidence>
<dbReference type="GO" id="GO:0005886">
    <property type="term" value="C:plasma membrane"/>
    <property type="evidence" value="ECO:0007669"/>
    <property type="project" value="InterPro"/>
</dbReference>
<keyword evidence="2" id="KW-1133">Transmembrane helix</keyword>
<gene>
    <name evidence="3" type="ORF">HETIRDRAFT_164958</name>
</gene>
<accession>W4JMP9</accession>
<dbReference type="PANTHER" id="PTHR28013">
    <property type="entry name" value="PROTEIN DCV1-RELATED"/>
    <property type="match status" value="1"/>
</dbReference>
<dbReference type="InterPro" id="IPR051380">
    <property type="entry name" value="pH-response_reg_palI/RIM9"/>
</dbReference>
<dbReference type="AlphaFoldDB" id="W4JMP9"/>
<organism evidence="3 4">
    <name type="scientific">Heterobasidion irregulare (strain TC 32-1)</name>
    <dbReference type="NCBI Taxonomy" id="747525"/>
    <lineage>
        <taxon>Eukaryota</taxon>
        <taxon>Fungi</taxon>
        <taxon>Dikarya</taxon>
        <taxon>Basidiomycota</taxon>
        <taxon>Agaricomycotina</taxon>
        <taxon>Agaricomycetes</taxon>
        <taxon>Russulales</taxon>
        <taxon>Bondarzewiaceae</taxon>
        <taxon>Heterobasidion</taxon>
        <taxon>Heterobasidion annosum species complex</taxon>
    </lineage>
</organism>
<feature type="region of interest" description="Disordered" evidence="1">
    <location>
        <begin position="1"/>
        <end position="21"/>
    </location>
</feature>
<dbReference type="GO" id="GO:0032153">
    <property type="term" value="C:cell division site"/>
    <property type="evidence" value="ECO:0007669"/>
    <property type="project" value="TreeGrafter"/>
</dbReference>
<dbReference type="eggNOG" id="ENOG502SP7Y">
    <property type="taxonomic scope" value="Eukaryota"/>
</dbReference>
<sequence>MAWFQRRRYQNGSQPQPYVPQPYNPQLPVPLSHHRHHQHRRERGHTGGTTFLLLCAFILFLLVALSLPIIKPIYLLQLDGIITNNQPETSIGTQVRFGVWGLCVTSALDQPTLFTNDGVCIGPRLGYTVDPSILSLIGNEQLISIVLKGVTILLILHPIAAGLSLATLIPILLSCCCGHHAAWILSLIASIVTAIVSSVVLAADLALVIIARNKVKDLALGTFDVKFGNGVWMMVAGVALIWLCVILLSARACYCCGFRRKYDYRY</sequence>
<evidence type="ECO:0008006" key="5">
    <source>
        <dbReference type="Google" id="ProtNLM"/>
    </source>
</evidence>
<keyword evidence="2" id="KW-0812">Transmembrane</keyword>
<feature type="transmembrane region" description="Helical" evidence="2">
    <location>
        <begin position="231"/>
        <end position="254"/>
    </location>
</feature>
<dbReference type="Proteomes" id="UP000030671">
    <property type="component" value="Unassembled WGS sequence"/>
</dbReference>
<feature type="transmembrane region" description="Helical" evidence="2">
    <location>
        <begin position="50"/>
        <end position="70"/>
    </location>
</feature>